<keyword evidence="3" id="KW-0805">Transcription regulation</keyword>
<feature type="compositionally biased region" description="Low complexity" evidence="9">
    <location>
        <begin position="275"/>
        <end position="291"/>
    </location>
</feature>
<evidence type="ECO:0000313" key="12">
    <source>
        <dbReference type="Proteomes" id="UP000027120"/>
    </source>
</evidence>
<dbReference type="STRING" id="2711.A0A067E586"/>
<comment type="subcellular location">
    <subcellularLocation>
        <location evidence="1">Nucleus</location>
    </subcellularLocation>
</comment>
<name>A0A067E586_CITSI</name>
<evidence type="ECO:0000256" key="9">
    <source>
        <dbReference type="SAM" id="MobiDB-lite"/>
    </source>
</evidence>
<feature type="domain" description="AP2/ERF" evidence="10">
    <location>
        <begin position="184"/>
        <end position="242"/>
    </location>
</feature>
<dbReference type="Gene3D" id="3.30.730.10">
    <property type="entry name" value="AP2/ERF domain"/>
    <property type="match status" value="2"/>
</dbReference>
<dbReference type="PANTHER" id="PTHR32467">
    <property type="entry name" value="AP2-LIKE ETHYLENE-RESPONSIVE TRANSCRIPTION FACTOR"/>
    <property type="match status" value="1"/>
</dbReference>
<keyword evidence="7" id="KW-0539">Nucleus</keyword>
<comment type="similarity">
    <text evidence="8">Belongs to the AP2/ERF transcription factor family. AP2 subfamily.</text>
</comment>
<dbReference type="SMR" id="A0A067E586"/>
<feature type="compositionally biased region" description="Polar residues" evidence="9">
    <location>
        <begin position="388"/>
        <end position="401"/>
    </location>
</feature>
<feature type="region of interest" description="Disordered" evidence="9">
    <location>
        <begin position="258"/>
        <end position="291"/>
    </location>
</feature>
<dbReference type="InterPro" id="IPR036955">
    <property type="entry name" value="AP2/ERF_dom_sf"/>
</dbReference>
<dbReference type="Pfam" id="PF00847">
    <property type="entry name" value="AP2"/>
    <property type="match status" value="2"/>
</dbReference>
<evidence type="ECO:0000256" key="8">
    <source>
        <dbReference type="ARBA" id="ARBA00037973"/>
    </source>
</evidence>
<sequence>MARSPASSCSSSSSSSFVGSEIVIVPHHHDDDHHRQVEKKPKIKRPRKKNDQPNNKEKCRQKNVTISNNNNSISSNNNNSRRSSVYRGVTRHRWTGRFEAHLWDKGSWNNIQNKKGKQGAYDCEEAAARTYDLAALKYWGPETTLNFPIETYKNDLEEMQKASKEEYLASLRRRSSGFSRGVSKYRGVARHHHNGRWEARIGRVFGNKYLYLGTYNTQEEAAAAYDMAAIEYRGANAVTNFDISHYIDQLKKKGIFPLPNSSMESEETEAEVEVEQPQPEQQQQQQTQPALLPQQEEIVSPHQQVLQQNTQLPSCMMDASCAMAATDEHELTWSFCLDTAVGLTPLTFPDIPMGNAGELPDLFDNTGLFEDNIDFIFDVEAEEVSKYINENNPEGNDNYTGNMEEEEEENGNKLVVSRLLSASSTSSNASSPSSSTTTSVSCNYSV</sequence>
<dbReference type="Proteomes" id="UP000027120">
    <property type="component" value="Unassembled WGS sequence"/>
</dbReference>
<evidence type="ECO:0000259" key="10">
    <source>
        <dbReference type="PROSITE" id="PS51032"/>
    </source>
</evidence>
<dbReference type="CDD" id="cd00018">
    <property type="entry name" value="AP2"/>
    <property type="match status" value="2"/>
</dbReference>
<dbReference type="PANTHER" id="PTHR32467:SF97">
    <property type="entry name" value="ETHYLENE-RESPONSIVE TRANSCRIPTION FACTOR WRI1"/>
    <property type="match status" value="1"/>
</dbReference>
<evidence type="ECO:0000256" key="4">
    <source>
        <dbReference type="ARBA" id="ARBA00023125"/>
    </source>
</evidence>
<dbReference type="InterPro" id="IPR001471">
    <property type="entry name" value="AP2/ERF_dom"/>
</dbReference>
<dbReference type="FunFam" id="3.30.730.10:FF:000002">
    <property type="entry name" value="AP2-like ethylene-responsive transcription factor"/>
    <property type="match status" value="1"/>
</dbReference>
<gene>
    <name evidence="11" type="ORF">CISIN_1g036423mg</name>
</gene>
<evidence type="ECO:0000256" key="1">
    <source>
        <dbReference type="ARBA" id="ARBA00004123"/>
    </source>
</evidence>
<feature type="compositionally biased region" description="Basic and acidic residues" evidence="9">
    <location>
        <begin position="27"/>
        <end position="40"/>
    </location>
</feature>
<evidence type="ECO:0000256" key="6">
    <source>
        <dbReference type="ARBA" id="ARBA00023163"/>
    </source>
</evidence>
<organism evidence="11 12">
    <name type="scientific">Citrus sinensis</name>
    <name type="common">Sweet orange</name>
    <name type="synonym">Citrus aurantium var. sinensis</name>
    <dbReference type="NCBI Taxonomy" id="2711"/>
    <lineage>
        <taxon>Eukaryota</taxon>
        <taxon>Viridiplantae</taxon>
        <taxon>Streptophyta</taxon>
        <taxon>Embryophyta</taxon>
        <taxon>Tracheophyta</taxon>
        <taxon>Spermatophyta</taxon>
        <taxon>Magnoliopsida</taxon>
        <taxon>eudicotyledons</taxon>
        <taxon>Gunneridae</taxon>
        <taxon>Pentapetalae</taxon>
        <taxon>rosids</taxon>
        <taxon>malvids</taxon>
        <taxon>Sapindales</taxon>
        <taxon>Rutaceae</taxon>
        <taxon>Aurantioideae</taxon>
        <taxon>Citrus</taxon>
    </lineage>
</organism>
<dbReference type="SMART" id="SM00380">
    <property type="entry name" value="AP2"/>
    <property type="match status" value="2"/>
</dbReference>
<feature type="region of interest" description="Disordered" evidence="9">
    <location>
        <begin position="424"/>
        <end position="446"/>
    </location>
</feature>
<keyword evidence="6" id="KW-0804">Transcription</keyword>
<keyword evidence="4" id="KW-0238">DNA-binding</keyword>
<dbReference type="SUPFAM" id="SSF54171">
    <property type="entry name" value="DNA-binding domain"/>
    <property type="match status" value="2"/>
</dbReference>
<feature type="domain" description="AP2/ERF" evidence="10">
    <location>
        <begin position="85"/>
        <end position="148"/>
    </location>
</feature>
<dbReference type="InterPro" id="IPR016177">
    <property type="entry name" value="DNA-bd_dom_sf"/>
</dbReference>
<keyword evidence="5" id="KW-0010">Activator</keyword>
<protein>
    <recommendedName>
        <fullName evidence="10">AP2/ERF domain-containing protein</fullName>
    </recommendedName>
</protein>
<keyword evidence="12" id="KW-1185">Reference proteome</keyword>
<feature type="region of interest" description="Disordered" evidence="9">
    <location>
        <begin position="388"/>
        <end position="412"/>
    </location>
</feature>
<feature type="compositionally biased region" description="Acidic residues" evidence="9">
    <location>
        <begin position="264"/>
        <end position="274"/>
    </location>
</feature>
<feature type="compositionally biased region" description="Low complexity" evidence="9">
    <location>
        <begin position="66"/>
        <end position="83"/>
    </location>
</feature>
<reference evidence="11 12" key="1">
    <citation type="submission" date="2014-04" db="EMBL/GenBank/DDBJ databases">
        <authorList>
            <consortium name="International Citrus Genome Consortium"/>
            <person name="Gmitter F."/>
            <person name="Chen C."/>
            <person name="Farmerie W."/>
            <person name="Harkins T."/>
            <person name="Desany B."/>
            <person name="Mohiuddin M."/>
            <person name="Kodira C."/>
            <person name="Borodovsky M."/>
            <person name="Lomsadze A."/>
            <person name="Burns P."/>
            <person name="Jenkins J."/>
            <person name="Prochnik S."/>
            <person name="Shu S."/>
            <person name="Chapman J."/>
            <person name="Pitluck S."/>
            <person name="Schmutz J."/>
            <person name="Rokhsar D."/>
        </authorList>
    </citation>
    <scope>NUCLEOTIDE SEQUENCE</scope>
</reference>
<proteinExistence type="inferred from homology"/>
<evidence type="ECO:0000256" key="2">
    <source>
        <dbReference type="ARBA" id="ARBA00022737"/>
    </source>
</evidence>
<dbReference type="FunFam" id="3.30.730.10:FF:000004">
    <property type="entry name" value="AP2-like ethylene-responsive transcription factor"/>
    <property type="match status" value="1"/>
</dbReference>
<dbReference type="PROSITE" id="PS51032">
    <property type="entry name" value="AP2_ERF"/>
    <property type="match status" value="2"/>
</dbReference>
<dbReference type="GO" id="GO:0003700">
    <property type="term" value="F:DNA-binding transcription factor activity"/>
    <property type="evidence" value="ECO:0007669"/>
    <property type="project" value="InterPro"/>
</dbReference>
<evidence type="ECO:0000256" key="5">
    <source>
        <dbReference type="ARBA" id="ARBA00023159"/>
    </source>
</evidence>
<evidence type="ECO:0000256" key="3">
    <source>
        <dbReference type="ARBA" id="ARBA00023015"/>
    </source>
</evidence>
<feature type="compositionally biased region" description="Low complexity" evidence="9">
    <location>
        <begin position="1"/>
        <end position="20"/>
    </location>
</feature>
<evidence type="ECO:0000256" key="7">
    <source>
        <dbReference type="ARBA" id="ARBA00023242"/>
    </source>
</evidence>
<dbReference type="GO" id="GO:0003677">
    <property type="term" value="F:DNA binding"/>
    <property type="evidence" value="ECO:0007669"/>
    <property type="project" value="UniProtKB-KW"/>
</dbReference>
<feature type="region of interest" description="Disordered" evidence="9">
    <location>
        <begin position="1"/>
        <end position="85"/>
    </location>
</feature>
<dbReference type="PaxDb" id="2711-XP_006471344.1"/>
<keyword evidence="2" id="KW-0677">Repeat</keyword>
<dbReference type="eggNOG" id="ENOG502QQW2">
    <property type="taxonomic scope" value="Eukaryota"/>
</dbReference>
<dbReference type="PRINTS" id="PR00367">
    <property type="entry name" value="ETHRSPELEMNT"/>
</dbReference>
<evidence type="ECO:0000313" key="11">
    <source>
        <dbReference type="EMBL" id="KDO50374.1"/>
    </source>
</evidence>
<dbReference type="EMBL" id="KK785082">
    <property type="protein sequence ID" value="KDO50374.1"/>
    <property type="molecule type" value="Genomic_DNA"/>
</dbReference>
<dbReference type="GO" id="GO:0005634">
    <property type="term" value="C:nucleus"/>
    <property type="evidence" value="ECO:0007669"/>
    <property type="project" value="UniProtKB-SubCell"/>
</dbReference>
<accession>A0A067E586</accession>
<feature type="compositionally biased region" description="Basic and acidic residues" evidence="9">
    <location>
        <begin position="49"/>
        <end position="60"/>
    </location>
</feature>
<dbReference type="AlphaFoldDB" id="A0A067E586"/>